<dbReference type="AlphaFoldDB" id="A0A553HRL3"/>
<dbReference type="SUPFAM" id="SSF51735">
    <property type="entry name" value="NAD(P)-binding Rossmann-fold domains"/>
    <property type="match status" value="1"/>
</dbReference>
<dbReference type="EMBL" id="VFLP01000054">
    <property type="protein sequence ID" value="TRX90597.1"/>
    <property type="molecule type" value="Genomic_DNA"/>
</dbReference>
<dbReference type="OrthoDB" id="37659at2759"/>
<evidence type="ECO:0000313" key="4">
    <source>
        <dbReference type="EMBL" id="TRX90597.1"/>
    </source>
</evidence>
<protein>
    <recommendedName>
        <fullName evidence="6">NAD(P)-binding protein</fullName>
    </recommendedName>
</protein>
<keyword evidence="5" id="KW-1185">Reference proteome</keyword>
<evidence type="ECO:0000256" key="3">
    <source>
        <dbReference type="ARBA" id="ARBA00023002"/>
    </source>
</evidence>
<dbReference type="STRING" id="2512241.A0A553HRL3"/>
<gene>
    <name evidence="4" type="ORF">FHL15_008570</name>
</gene>
<name>A0A553HRL3_9PEZI</name>
<evidence type="ECO:0000256" key="2">
    <source>
        <dbReference type="ARBA" id="ARBA00022857"/>
    </source>
</evidence>
<evidence type="ECO:0000256" key="1">
    <source>
        <dbReference type="ARBA" id="ARBA00006484"/>
    </source>
</evidence>
<accession>A0A553HRL3</accession>
<dbReference type="PANTHER" id="PTHR43669:SF3">
    <property type="entry name" value="ALCOHOL DEHYDROGENASE, PUTATIVE (AFU_ORTHOLOGUE AFUA_3G03445)-RELATED"/>
    <property type="match status" value="1"/>
</dbReference>
<dbReference type="InterPro" id="IPR020904">
    <property type="entry name" value="Sc_DH/Rdtase_CS"/>
</dbReference>
<reference evidence="5" key="1">
    <citation type="submission" date="2019-06" db="EMBL/GenBank/DDBJ databases">
        <title>Draft genome sequence of the griseofulvin-producing fungus Xylaria cubensis strain G536.</title>
        <authorList>
            <person name="Mead M.E."/>
            <person name="Raja H.A."/>
            <person name="Steenwyk J.L."/>
            <person name="Knowles S.L."/>
            <person name="Oberlies N.H."/>
            <person name="Rokas A."/>
        </authorList>
    </citation>
    <scope>NUCLEOTIDE SEQUENCE [LARGE SCALE GENOMIC DNA]</scope>
    <source>
        <strain evidence="5">G536</strain>
    </source>
</reference>
<keyword evidence="3" id="KW-0560">Oxidoreductase</keyword>
<evidence type="ECO:0000313" key="5">
    <source>
        <dbReference type="Proteomes" id="UP000319160"/>
    </source>
</evidence>
<dbReference type="PROSITE" id="PS00061">
    <property type="entry name" value="ADH_SHORT"/>
    <property type="match status" value="1"/>
</dbReference>
<dbReference type="InterPro" id="IPR002347">
    <property type="entry name" value="SDR_fam"/>
</dbReference>
<sequence>MSSRIGTILLIGATSGIGEALTHRFHAMGKKVIVTGRDRAKLATLAAKLNGLETRQLDLADLASFPAIVTQILKDFPTLDTVFINGGVQKCYDLFDPATTSADKIIHEITVNLTAPNLLAQLFAPHLLALAKSGSKSNIFITSSSIAYIPLSFYPTYCAAKAGVHTFTKCFRQQLGFVSEEASKNMNIVEVVPPYVDTGLDHDHREFTVARQGGEEKATPPIALDDYIDRFFASLEKLEPDGSFKKEIGVGFGEMSAGLWRGAFETVYEQMGLTV</sequence>
<evidence type="ECO:0008006" key="6">
    <source>
        <dbReference type="Google" id="ProtNLM"/>
    </source>
</evidence>
<organism evidence="4 5">
    <name type="scientific">Xylaria flabelliformis</name>
    <dbReference type="NCBI Taxonomy" id="2512241"/>
    <lineage>
        <taxon>Eukaryota</taxon>
        <taxon>Fungi</taxon>
        <taxon>Dikarya</taxon>
        <taxon>Ascomycota</taxon>
        <taxon>Pezizomycotina</taxon>
        <taxon>Sordariomycetes</taxon>
        <taxon>Xylariomycetidae</taxon>
        <taxon>Xylariales</taxon>
        <taxon>Xylariaceae</taxon>
        <taxon>Xylaria</taxon>
    </lineage>
</organism>
<comment type="similarity">
    <text evidence="1">Belongs to the short-chain dehydrogenases/reductases (SDR) family.</text>
</comment>
<proteinExistence type="inferred from homology"/>
<keyword evidence="2" id="KW-0521">NADP</keyword>
<dbReference type="GO" id="GO:0016491">
    <property type="term" value="F:oxidoreductase activity"/>
    <property type="evidence" value="ECO:0007669"/>
    <property type="project" value="UniProtKB-KW"/>
</dbReference>
<dbReference type="PRINTS" id="PR00081">
    <property type="entry name" value="GDHRDH"/>
</dbReference>
<comment type="caution">
    <text evidence="4">The sequence shown here is derived from an EMBL/GenBank/DDBJ whole genome shotgun (WGS) entry which is preliminary data.</text>
</comment>
<dbReference type="Gene3D" id="3.40.50.720">
    <property type="entry name" value="NAD(P)-binding Rossmann-like Domain"/>
    <property type="match status" value="1"/>
</dbReference>
<dbReference type="InterPro" id="IPR036291">
    <property type="entry name" value="NAD(P)-bd_dom_sf"/>
</dbReference>
<dbReference type="PANTHER" id="PTHR43669">
    <property type="entry name" value="5-KETO-D-GLUCONATE 5-REDUCTASE"/>
    <property type="match status" value="1"/>
</dbReference>
<dbReference type="Pfam" id="PF00106">
    <property type="entry name" value="adh_short"/>
    <property type="match status" value="1"/>
</dbReference>
<dbReference type="Proteomes" id="UP000319160">
    <property type="component" value="Unassembled WGS sequence"/>
</dbReference>